<accession>A0A0E9RLT8</accession>
<dbReference type="AlphaFoldDB" id="A0A0E9RLT8"/>
<name>A0A0E9RLT8_ANGAN</name>
<sequence length="35" mass="4086">MDIFLSAVNPLKSILQIISYTHISNYIYFCIYIST</sequence>
<evidence type="ECO:0000313" key="1">
    <source>
        <dbReference type="EMBL" id="JAH29762.1"/>
    </source>
</evidence>
<proteinExistence type="predicted"/>
<reference evidence="1" key="1">
    <citation type="submission" date="2014-11" db="EMBL/GenBank/DDBJ databases">
        <authorList>
            <person name="Amaro Gonzalez C."/>
        </authorList>
    </citation>
    <scope>NUCLEOTIDE SEQUENCE</scope>
</reference>
<organism evidence="1">
    <name type="scientific">Anguilla anguilla</name>
    <name type="common">European freshwater eel</name>
    <name type="synonym">Muraena anguilla</name>
    <dbReference type="NCBI Taxonomy" id="7936"/>
    <lineage>
        <taxon>Eukaryota</taxon>
        <taxon>Metazoa</taxon>
        <taxon>Chordata</taxon>
        <taxon>Craniata</taxon>
        <taxon>Vertebrata</taxon>
        <taxon>Euteleostomi</taxon>
        <taxon>Actinopterygii</taxon>
        <taxon>Neopterygii</taxon>
        <taxon>Teleostei</taxon>
        <taxon>Anguilliformes</taxon>
        <taxon>Anguillidae</taxon>
        <taxon>Anguilla</taxon>
    </lineage>
</organism>
<reference evidence="1" key="2">
    <citation type="journal article" date="2015" name="Fish Shellfish Immunol.">
        <title>Early steps in the European eel (Anguilla anguilla)-Vibrio vulnificus interaction in the gills: Role of the RtxA13 toxin.</title>
        <authorList>
            <person name="Callol A."/>
            <person name="Pajuelo D."/>
            <person name="Ebbesson L."/>
            <person name="Teles M."/>
            <person name="MacKenzie S."/>
            <person name="Amaro C."/>
        </authorList>
    </citation>
    <scope>NUCLEOTIDE SEQUENCE</scope>
</reference>
<protein>
    <submittedName>
        <fullName evidence="1">Uncharacterized protein</fullName>
    </submittedName>
</protein>
<dbReference type="EMBL" id="GBXM01078815">
    <property type="protein sequence ID" value="JAH29762.1"/>
    <property type="molecule type" value="Transcribed_RNA"/>
</dbReference>